<name>A0ABT4G708_9BACL</name>
<dbReference type="RefSeq" id="WP_244280067.1">
    <property type="nucleotide sequence ID" value="NZ_JAMDMW010000006.1"/>
</dbReference>
<comment type="caution">
    <text evidence="3">The sequence shown here is derived from an EMBL/GenBank/DDBJ whole genome shotgun (WGS) entry which is preliminary data.</text>
</comment>
<dbReference type="InterPro" id="IPR012544">
    <property type="entry name" value="PHb"/>
</dbReference>
<organism evidence="3 4">
    <name type="scientific">Paenibacillus alginolyticus</name>
    <dbReference type="NCBI Taxonomy" id="59839"/>
    <lineage>
        <taxon>Bacteria</taxon>
        <taxon>Bacillati</taxon>
        <taxon>Bacillota</taxon>
        <taxon>Bacilli</taxon>
        <taxon>Bacillales</taxon>
        <taxon>Paenibacillaceae</taxon>
        <taxon>Paenibacillus</taxon>
    </lineage>
</organism>
<dbReference type="Gene3D" id="2.30.29.50">
    <property type="entry name" value="Bacterial Pleckstrin homology domain"/>
    <property type="match status" value="1"/>
</dbReference>
<keyword evidence="4" id="KW-1185">Reference proteome</keyword>
<dbReference type="InterPro" id="IPR037063">
    <property type="entry name" value="PHb_sf"/>
</dbReference>
<feature type="region of interest" description="Disordered" evidence="1">
    <location>
        <begin position="1"/>
        <end position="22"/>
    </location>
</feature>
<proteinExistence type="predicted"/>
<evidence type="ECO:0000313" key="3">
    <source>
        <dbReference type="EMBL" id="MCY9691954.1"/>
    </source>
</evidence>
<dbReference type="Proteomes" id="UP001527099">
    <property type="component" value="Unassembled WGS sequence"/>
</dbReference>
<feature type="compositionally biased region" description="Basic and acidic residues" evidence="1">
    <location>
        <begin position="1"/>
        <end position="21"/>
    </location>
</feature>
<evidence type="ECO:0000256" key="1">
    <source>
        <dbReference type="SAM" id="MobiDB-lite"/>
    </source>
</evidence>
<feature type="domain" description="Bacterial Pleckstrin homology" evidence="2">
    <location>
        <begin position="43"/>
        <end position="170"/>
    </location>
</feature>
<accession>A0ABT4G708</accession>
<sequence>MEALDEMVRYQSHTEEGREEGNPIPFVEYGNILNEGVIEMAGFLNGLLGNFSEVSVDELTRQYGVYLMPSEKVTTGFKLVRDTFIVTDERIILIDHQGVTGKKTRIASIDLDSIYDVTMETAGTGFDDSELTIHYITSPYYKANNAVTTAYKFEFGKKFNLQPFYVAILTLATQNRKRINA</sequence>
<protein>
    <submittedName>
        <fullName evidence="3">PH domain-containing protein</fullName>
    </submittedName>
</protein>
<dbReference type="SUPFAM" id="SSF50729">
    <property type="entry name" value="PH domain-like"/>
    <property type="match status" value="1"/>
</dbReference>
<dbReference type="EMBL" id="JAMDMX010000008">
    <property type="protein sequence ID" value="MCY9691954.1"/>
    <property type="molecule type" value="Genomic_DNA"/>
</dbReference>
<gene>
    <name evidence="3" type="ORF">M5X19_03290</name>
</gene>
<evidence type="ECO:0000259" key="2">
    <source>
        <dbReference type="Pfam" id="PF08000"/>
    </source>
</evidence>
<dbReference type="Pfam" id="PF08000">
    <property type="entry name" value="bPH_1"/>
    <property type="match status" value="1"/>
</dbReference>
<reference evidence="3 4" key="1">
    <citation type="submission" date="2022-05" db="EMBL/GenBank/DDBJ databases">
        <title>Genome Sequencing of Bee-Associated Microbes.</title>
        <authorList>
            <person name="Dunlap C."/>
        </authorList>
    </citation>
    <scope>NUCLEOTIDE SEQUENCE [LARGE SCALE GENOMIC DNA]</scope>
    <source>
        <strain evidence="3 4">NRRL B-14421</strain>
    </source>
</reference>
<evidence type="ECO:0000313" key="4">
    <source>
        <dbReference type="Proteomes" id="UP001527099"/>
    </source>
</evidence>